<feature type="non-terminal residue" evidence="1">
    <location>
        <position position="1"/>
    </location>
</feature>
<organism evidence="1 2">
    <name type="scientific">Trifolium medium</name>
    <dbReference type="NCBI Taxonomy" id="97028"/>
    <lineage>
        <taxon>Eukaryota</taxon>
        <taxon>Viridiplantae</taxon>
        <taxon>Streptophyta</taxon>
        <taxon>Embryophyta</taxon>
        <taxon>Tracheophyta</taxon>
        <taxon>Spermatophyta</taxon>
        <taxon>Magnoliopsida</taxon>
        <taxon>eudicotyledons</taxon>
        <taxon>Gunneridae</taxon>
        <taxon>Pentapetalae</taxon>
        <taxon>rosids</taxon>
        <taxon>fabids</taxon>
        <taxon>Fabales</taxon>
        <taxon>Fabaceae</taxon>
        <taxon>Papilionoideae</taxon>
        <taxon>50 kb inversion clade</taxon>
        <taxon>NPAAA clade</taxon>
        <taxon>Hologalegina</taxon>
        <taxon>IRL clade</taxon>
        <taxon>Trifolieae</taxon>
        <taxon>Trifolium</taxon>
    </lineage>
</organism>
<accession>A0A392US69</accession>
<dbReference type="EMBL" id="LXQA010876772">
    <property type="protein sequence ID" value="MCI75180.1"/>
    <property type="molecule type" value="Genomic_DNA"/>
</dbReference>
<dbReference type="Proteomes" id="UP000265520">
    <property type="component" value="Unassembled WGS sequence"/>
</dbReference>
<evidence type="ECO:0000313" key="1">
    <source>
        <dbReference type="EMBL" id="MCI75180.1"/>
    </source>
</evidence>
<reference evidence="1 2" key="1">
    <citation type="journal article" date="2018" name="Front. Plant Sci.">
        <title>Red Clover (Trifolium pratense) and Zigzag Clover (T. medium) - A Picture of Genomic Similarities and Differences.</title>
        <authorList>
            <person name="Dluhosova J."/>
            <person name="Istvanek J."/>
            <person name="Nedelnik J."/>
            <person name="Repkova J."/>
        </authorList>
    </citation>
    <scope>NUCLEOTIDE SEQUENCE [LARGE SCALE GENOMIC DNA]</scope>
    <source>
        <strain evidence="2">cv. 10/8</strain>
        <tissue evidence="1">Leaf</tissue>
    </source>
</reference>
<sequence length="47" mass="5330">FSFFMMESDIRFTLAPRSHKALPISTPPIVHGMVKLPVSLHFRGSVF</sequence>
<name>A0A392US69_9FABA</name>
<comment type="caution">
    <text evidence="1">The sequence shown here is derived from an EMBL/GenBank/DDBJ whole genome shotgun (WGS) entry which is preliminary data.</text>
</comment>
<protein>
    <submittedName>
        <fullName evidence="1">Uncharacterized protein</fullName>
    </submittedName>
</protein>
<keyword evidence="2" id="KW-1185">Reference proteome</keyword>
<evidence type="ECO:0000313" key="2">
    <source>
        <dbReference type="Proteomes" id="UP000265520"/>
    </source>
</evidence>
<proteinExistence type="predicted"/>
<dbReference type="AlphaFoldDB" id="A0A392US69"/>